<keyword evidence="3" id="KW-0804">Transcription</keyword>
<dbReference type="InterPro" id="IPR001845">
    <property type="entry name" value="HTH_ArsR_DNA-bd_dom"/>
</dbReference>
<dbReference type="PRINTS" id="PR00778">
    <property type="entry name" value="HTHARSR"/>
</dbReference>
<evidence type="ECO:0000313" key="5">
    <source>
        <dbReference type="EMBL" id="AMK11183.1"/>
    </source>
</evidence>
<protein>
    <submittedName>
        <fullName evidence="6">ArsR family transcriptional regulator</fullName>
    </submittedName>
</protein>
<dbReference type="NCBIfam" id="NF033788">
    <property type="entry name" value="HTH_metalloreg"/>
    <property type="match status" value="1"/>
</dbReference>
<evidence type="ECO:0000313" key="8">
    <source>
        <dbReference type="Proteomes" id="UP000295506"/>
    </source>
</evidence>
<evidence type="ECO:0000313" key="7">
    <source>
        <dbReference type="Proteomes" id="UP000055611"/>
    </source>
</evidence>
<dbReference type="InterPro" id="IPR011991">
    <property type="entry name" value="ArsR-like_HTH"/>
</dbReference>
<dbReference type="GO" id="GO:0003677">
    <property type="term" value="F:DNA binding"/>
    <property type="evidence" value="ECO:0007669"/>
    <property type="project" value="UniProtKB-KW"/>
</dbReference>
<accession>A0A126QM83</accession>
<evidence type="ECO:0000259" key="4">
    <source>
        <dbReference type="PROSITE" id="PS50987"/>
    </source>
</evidence>
<evidence type="ECO:0000256" key="2">
    <source>
        <dbReference type="ARBA" id="ARBA00023125"/>
    </source>
</evidence>
<dbReference type="CDD" id="cd00090">
    <property type="entry name" value="HTH_ARSR"/>
    <property type="match status" value="1"/>
</dbReference>
<dbReference type="AlphaFoldDB" id="A0A126QM83"/>
<gene>
    <name evidence="5" type="ORF">AWY79_08670</name>
    <name evidence="6" type="ORF">EDC59_101610</name>
</gene>
<feature type="domain" description="HTH arsR-type" evidence="4">
    <location>
        <begin position="5"/>
        <end position="102"/>
    </location>
</feature>
<dbReference type="Proteomes" id="UP000055611">
    <property type="component" value="Chromosome"/>
</dbReference>
<sequence length="104" mass="11440">MSARLPDDELFLARVCKGLGHPARIRILSHLMAEDGCVCGRIVEVMPLAQSTVSQHLKVLKESGLVRGEVEGPRTCYCVNRDTLTRFAPLIQGLLRAVPETEEA</sequence>
<proteinExistence type="predicted"/>
<dbReference type="Gene3D" id="1.10.10.10">
    <property type="entry name" value="Winged helix-like DNA-binding domain superfamily/Winged helix DNA-binding domain"/>
    <property type="match status" value="1"/>
</dbReference>
<dbReference type="EMBL" id="CP014206">
    <property type="protein sequence ID" value="AMK11183.1"/>
    <property type="molecule type" value="Genomic_DNA"/>
</dbReference>
<dbReference type="GO" id="GO:0003700">
    <property type="term" value="F:DNA-binding transcription factor activity"/>
    <property type="evidence" value="ECO:0007669"/>
    <property type="project" value="InterPro"/>
</dbReference>
<dbReference type="KEGG" id="dej:AWY79_08670"/>
<dbReference type="PANTHER" id="PTHR33154">
    <property type="entry name" value="TRANSCRIPTIONAL REGULATOR, ARSR FAMILY"/>
    <property type="match status" value="1"/>
</dbReference>
<dbReference type="PANTHER" id="PTHR33154:SF15">
    <property type="entry name" value="REGULATORY PROTEIN ARSR"/>
    <property type="match status" value="1"/>
</dbReference>
<dbReference type="SUPFAM" id="SSF46785">
    <property type="entry name" value="Winged helix' DNA-binding domain"/>
    <property type="match status" value="1"/>
</dbReference>
<keyword evidence="1" id="KW-0805">Transcription regulation</keyword>
<dbReference type="InterPro" id="IPR036390">
    <property type="entry name" value="WH_DNA-bd_sf"/>
</dbReference>
<dbReference type="SMART" id="SM00418">
    <property type="entry name" value="HTH_ARSR"/>
    <property type="match status" value="1"/>
</dbReference>
<dbReference type="InterPro" id="IPR036388">
    <property type="entry name" value="WH-like_DNA-bd_sf"/>
</dbReference>
<dbReference type="RefSeq" id="WP_066802546.1">
    <property type="nucleotide sequence ID" value="NZ_CP014206.1"/>
</dbReference>
<evidence type="ECO:0000313" key="6">
    <source>
        <dbReference type="EMBL" id="TDT92205.1"/>
    </source>
</evidence>
<organism evidence="6 8">
    <name type="scientific">Pseudodesulfovibrio indicus</name>
    <dbReference type="NCBI Taxonomy" id="1716143"/>
    <lineage>
        <taxon>Bacteria</taxon>
        <taxon>Pseudomonadati</taxon>
        <taxon>Thermodesulfobacteriota</taxon>
        <taxon>Desulfovibrionia</taxon>
        <taxon>Desulfovibrionales</taxon>
        <taxon>Desulfovibrionaceae</taxon>
    </lineage>
</organism>
<reference evidence="5 7" key="1">
    <citation type="journal article" date="2016" name="Front. Microbiol.">
        <title>Genome Sequence of the Piezophilic, Mesophilic Sulfate-Reducing Bacterium Desulfovibrio indicus J2T.</title>
        <authorList>
            <person name="Cao J."/>
            <person name="Maignien L."/>
            <person name="Shao Z."/>
            <person name="Alain K."/>
            <person name="Jebbar M."/>
        </authorList>
    </citation>
    <scope>NUCLEOTIDE SEQUENCE [LARGE SCALE GENOMIC DNA]</scope>
    <source>
        <strain evidence="5 7">J2</strain>
    </source>
</reference>
<dbReference type="PROSITE" id="PS50987">
    <property type="entry name" value="HTH_ARSR_2"/>
    <property type="match status" value="1"/>
</dbReference>
<dbReference type="Proteomes" id="UP000295506">
    <property type="component" value="Unassembled WGS sequence"/>
</dbReference>
<evidence type="ECO:0000256" key="3">
    <source>
        <dbReference type="ARBA" id="ARBA00023163"/>
    </source>
</evidence>
<name>A0A126QM83_9BACT</name>
<dbReference type="Pfam" id="PF12840">
    <property type="entry name" value="HTH_20"/>
    <property type="match status" value="1"/>
</dbReference>
<keyword evidence="2" id="KW-0238">DNA-binding</keyword>
<evidence type="ECO:0000256" key="1">
    <source>
        <dbReference type="ARBA" id="ARBA00023015"/>
    </source>
</evidence>
<reference evidence="6 8" key="2">
    <citation type="submission" date="2019-03" db="EMBL/GenBank/DDBJ databases">
        <title>Genomic Encyclopedia of Type Strains, Phase IV (KMG-IV): sequencing the most valuable type-strain genomes for metagenomic binning, comparative biology and taxonomic classification.</title>
        <authorList>
            <person name="Goeker M."/>
        </authorList>
    </citation>
    <scope>NUCLEOTIDE SEQUENCE [LARGE SCALE GENOMIC DNA]</scope>
    <source>
        <strain evidence="6 8">DSM 101483</strain>
    </source>
</reference>
<keyword evidence="7" id="KW-1185">Reference proteome</keyword>
<dbReference type="InterPro" id="IPR051081">
    <property type="entry name" value="HTH_MetalResp_TranReg"/>
</dbReference>
<dbReference type="EMBL" id="SOBK01000001">
    <property type="protein sequence ID" value="TDT92205.1"/>
    <property type="molecule type" value="Genomic_DNA"/>
</dbReference>